<dbReference type="Gene3D" id="3.30.450.40">
    <property type="match status" value="1"/>
</dbReference>
<dbReference type="Pfam" id="PF02518">
    <property type="entry name" value="HATPase_c"/>
    <property type="match status" value="1"/>
</dbReference>
<dbReference type="Gene3D" id="6.10.340.10">
    <property type="match status" value="1"/>
</dbReference>
<keyword evidence="14" id="KW-0067">ATP-binding</keyword>
<dbReference type="InterPro" id="IPR003660">
    <property type="entry name" value="HAMP_dom"/>
</dbReference>
<evidence type="ECO:0000313" key="15">
    <source>
        <dbReference type="Proteomes" id="UP001304461"/>
    </source>
</evidence>
<evidence type="ECO:0000259" key="12">
    <source>
        <dbReference type="PROSITE" id="PS50109"/>
    </source>
</evidence>
<feature type="domain" description="Histidine kinase" evidence="12">
    <location>
        <begin position="214"/>
        <end position="340"/>
    </location>
</feature>
<sequence length="340" mass="37743">MSAVYPILLKPLPNELRSSRVGIFYIDYSLKEAKRRALREAFSRTLAFNVLLVVLGICVWHFFQYALTSRIRKLIDASHALGEGDLAVRSGLGGSDGLAGISVAFDQMAEKLEQNAVRLQRQVQRDLILREIAQRILTFLELKCIFDVVVNEMLPYLAVDRVAIYQFDQESQCHRGAFIADALHPDTESLLSISMEDTCFDDALVARYLQGRHQVIDDILDIPKIEAGKLEVHPHSASITLLCHPCISMIQRMAEAKSILLSSQIEPDLPVVLLDELRLRQVLINLLSNAVKFTPKAGTVRLEVRLIRSPEMGIGQASLELCVIDSGIASSQGLALASPS</sequence>
<dbReference type="CDD" id="cd06225">
    <property type="entry name" value="HAMP"/>
    <property type="match status" value="1"/>
</dbReference>
<reference evidence="14 15" key="1">
    <citation type="submission" date="2023-12" db="EMBL/GenBank/DDBJ databases">
        <title>Baltic Sea Cyanobacteria.</title>
        <authorList>
            <person name="Delbaje E."/>
            <person name="Fewer D.P."/>
            <person name="Shishido T.K."/>
        </authorList>
    </citation>
    <scope>NUCLEOTIDE SEQUENCE [LARGE SCALE GENOMIC DNA]</scope>
    <source>
        <strain evidence="14 15">UHCC 0139</strain>
    </source>
</reference>
<gene>
    <name evidence="14" type="ORF">VB738_14045</name>
</gene>
<keyword evidence="9" id="KW-0175">Coiled coil</keyword>
<keyword evidence="10" id="KW-0812">Transmembrane</keyword>
<dbReference type="InterPro" id="IPR050736">
    <property type="entry name" value="Sensor_HK_Regulatory"/>
</dbReference>
<dbReference type="PROSITE" id="PS50046">
    <property type="entry name" value="PHYTOCHROME_2"/>
    <property type="match status" value="1"/>
</dbReference>
<evidence type="ECO:0000256" key="1">
    <source>
        <dbReference type="ARBA" id="ARBA00000085"/>
    </source>
</evidence>
<dbReference type="PANTHER" id="PTHR43711:SF31">
    <property type="entry name" value="HISTIDINE KINASE"/>
    <property type="match status" value="1"/>
</dbReference>
<dbReference type="SUPFAM" id="SSF55781">
    <property type="entry name" value="GAF domain-like"/>
    <property type="match status" value="1"/>
</dbReference>
<proteinExistence type="inferred from homology"/>
<comment type="similarity">
    <text evidence="3">In the N-terminal section; belongs to the phytochrome family.</text>
</comment>
<keyword evidence="15" id="KW-1185">Reference proteome</keyword>
<comment type="subcellular location">
    <subcellularLocation>
        <location evidence="2">Membrane</location>
    </subcellularLocation>
</comment>
<dbReference type="PANTHER" id="PTHR43711">
    <property type="entry name" value="TWO-COMPONENT HISTIDINE KINASE"/>
    <property type="match status" value="1"/>
</dbReference>
<dbReference type="EMBL" id="JAYGHX010000010">
    <property type="protein sequence ID" value="MEA5392380.1"/>
    <property type="molecule type" value="Genomic_DNA"/>
</dbReference>
<evidence type="ECO:0000256" key="10">
    <source>
        <dbReference type="SAM" id="Phobius"/>
    </source>
</evidence>
<dbReference type="InterPro" id="IPR036890">
    <property type="entry name" value="HATPase_C_sf"/>
</dbReference>
<dbReference type="GO" id="GO:0005524">
    <property type="term" value="F:ATP binding"/>
    <property type="evidence" value="ECO:0007669"/>
    <property type="project" value="UniProtKB-KW"/>
</dbReference>
<dbReference type="SUPFAM" id="SSF55874">
    <property type="entry name" value="ATPase domain of HSP90 chaperone/DNA topoisomerase II/histidine kinase"/>
    <property type="match status" value="1"/>
</dbReference>
<evidence type="ECO:0000256" key="2">
    <source>
        <dbReference type="ARBA" id="ARBA00004370"/>
    </source>
</evidence>
<evidence type="ECO:0000256" key="5">
    <source>
        <dbReference type="ARBA" id="ARBA00022553"/>
    </source>
</evidence>
<evidence type="ECO:0000256" key="7">
    <source>
        <dbReference type="ARBA" id="ARBA00022777"/>
    </source>
</evidence>
<dbReference type="Gene3D" id="3.30.565.10">
    <property type="entry name" value="Histidine kinase-like ATPase, C-terminal domain"/>
    <property type="match status" value="1"/>
</dbReference>
<name>A0ABU5RX71_9CYAN</name>
<dbReference type="SMART" id="SM00304">
    <property type="entry name" value="HAMP"/>
    <property type="match status" value="1"/>
</dbReference>
<keyword evidence="10" id="KW-0472">Membrane</keyword>
<keyword evidence="7" id="KW-0418">Kinase</keyword>
<dbReference type="Pfam" id="PF00672">
    <property type="entry name" value="HAMP"/>
    <property type="match status" value="1"/>
</dbReference>
<dbReference type="InterPro" id="IPR003594">
    <property type="entry name" value="HATPase_dom"/>
</dbReference>
<dbReference type="PROSITE" id="PS50885">
    <property type="entry name" value="HAMP"/>
    <property type="match status" value="1"/>
</dbReference>
<evidence type="ECO:0000259" key="13">
    <source>
        <dbReference type="PROSITE" id="PS50885"/>
    </source>
</evidence>
<evidence type="ECO:0000256" key="3">
    <source>
        <dbReference type="ARBA" id="ARBA00006402"/>
    </source>
</evidence>
<evidence type="ECO:0000256" key="6">
    <source>
        <dbReference type="ARBA" id="ARBA00022679"/>
    </source>
</evidence>
<keyword evidence="5" id="KW-0597">Phosphoprotein</keyword>
<keyword evidence="10" id="KW-1133">Transmembrane helix</keyword>
<dbReference type="Proteomes" id="UP001304461">
    <property type="component" value="Unassembled WGS sequence"/>
</dbReference>
<dbReference type="InterPro" id="IPR016132">
    <property type="entry name" value="Phyto_chromo_attachment"/>
</dbReference>
<evidence type="ECO:0000256" key="4">
    <source>
        <dbReference type="ARBA" id="ARBA00012438"/>
    </source>
</evidence>
<feature type="transmembrane region" description="Helical" evidence="10">
    <location>
        <begin position="41"/>
        <end position="63"/>
    </location>
</feature>
<comment type="caution">
    <text evidence="14">The sequence shown here is derived from an EMBL/GenBank/DDBJ whole genome shotgun (WGS) entry which is preliminary data.</text>
</comment>
<evidence type="ECO:0000256" key="9">
    <source>
        <dbReference type="SAM" id="Coils"/>
    </source>
</evidence>
<dbReference type="InterPro" id="IPR029016">
    <property type="entry name" value="GAF-like_dom_sf"/>
</dbReference>
<evidence type="ECO:0000313" key="14">
    <source>
        <dbReference type="EMBL" id="MEA5392380.1"/>
    </source>
</evidence>
<feature type="domain" description="Phytochrome chromophore attachment site" evidence="11">
    <location>
        <begin position="141"/>
        <end position="170"/>
    </location>
</feature>
<dbReference type="EC" id="2.7.13.3" evidence="4"/>
<evidence type="ECO:0000256" key="8">
    <source>
        <dbReference type="ARBA" id="ARBA00023012"/>
    </source>
</evidence>
<keyword evidence="14" id="KW-0547">Nucleotide-binding</keyword>
<feature type="domain" description="HAMP" evidence="13">
    <location>
        <begin position="65"/>
        <end position="117"/>
    </location>
</feature>
<dbReference type="PROSITE" id="PS50109">
    <property type="entry name" value="HIS_KIN"/>
    <property type="match status" value="1"/>
</dbReference>
<evidence type="ECO:0000259" key="11">
    <source>
        <dbReference type="PROSITE" id="PS50046"/>
    </source>
</evidence>
<comment type="catalytic activity">
    <reaction evidence="1">
        <text>ATP + protein L-histidine = ADP + protein N-phospho-L-histidine.</text>
        <dbReference type="EC" id="2.7.13.3"/>
    </reaction>
</comment>
<feature type="coiled-coil region" evidence="9">
    <location>
        <begin position="102"/>
        <end position="129"/>
    </location>
</feature>
<keyword evidence="6" id="KW-0808">Transferase</keyword>
<dbReference type="InterPro" id="IPR005467">
    <property type="entry name" value="His_kinase_dom"/>
</dbReference>
<protein>
    <recommendedName>
        <fullName evidence="4">histidine kinase</fullName>
        <ecNumber evidence="4">2.7.13.3</ecNumber>
    </recommendedName>
</protein>
<organism evidence="14 15">
    <name type="scientific">Cyanobium gracile UHCC 0139</name>
    <dbReference type="NCBI Taxonomy" id="3110308"/>
    <lineage>
        <taxon>Bacteria</taxon>
        <taxon>Bacillati</taxon>
        <taxon>Cyanobacteriota</taxon>
        <taxon>Cyanophyceae</taxon>
        <taxon>Synechococcales</taxon>
        <taxon>Prochlorococcaceae</taxon>
        <taxon>Cyanobium</taxon>
    </lineage>
</organism>
<keyword evidence="8" id="KW-0902">Two-component regulatory system</keyword>
<accession>A0ABU5RX71</accession>